<accession>A0AAV7S6D8</accession>
<name>A0AAV7S6D8_PLEWA</name>
<protein>
    <submittedName>
        <fullName evidence="1">Uncharacterized protein</fullName>
    </submittedName>
</protein>
<gene>
    <name evidence="1" type="ORF">NDU88_000853</name>
</gene>
<dbReference type="Proteomes" id="UP001066276">
    <property type="component" value="Chromosome 4_2"/>
</dbReference>
<evidence type="ECO:0000313" key="1">
    <source>
        <dbReference type="EMBL" id="KAJ1160351.1"/>
    </source>
</evidence>
<evidence type="ECO:0000313" key="2">
    <source>
        <dbReference type="Proteomes" id="UP001066276"/>
    </source>
</evidence>
<proteinExistence type="predicted"/>
<organism evidence="1 2">
    <name type="scientific">Pleurodeles waltl</name>
    <name type="common">Iberian ribbed newt</name>
    <dbReference type="NCBI Taxonomy" id="8319"/>
    <lineage>
        <taxon>Eukaryota</taxon>
        <taxon>Metazoa</taxon>
        <taxon>Chordata</taxon>
        <taxon>Craniata</taxon>
        <taxon>Vertebrata</taxon>
        <taxon>Euteleostomi</taxon>
        <taxon>Amphibia</taxon>
        <taxon>Batrachia</taxon>
        <taxon>Caudata</taxon>
        <taxon>Salamandroidea</taxon>
        <taxon>Salamandridae</taxon>
        <taxon>Pleurodelinae</taxon>
        <taxon>Pleurodeles</taxon>
    </lineage>
</organism>
<dbReference type="EMBL" id="JANPWB010000008">
    <property type="protein sequence ID" value="KAJ1160351.1"/>
    <property type="molecule type" value="Genomic_DNA"/>
</dbReference>
<sequence length="104" mass="12048">MRCPKITQLYSAVKQPRLLIPQQVATPLDSQSIGARREGTWQEFGDQRWARRKPRNRQFSGVSCESMSSLTDITFSRDWRYQRNGLKAPTGALLDEGWLGEWTF</sequence>
<comment type="caution">
    <text evidence="1">The sequence shown here is derived from an EMBL/GenBank/DDBJ whole genome shotgun (WGS) entry which is preliminary data.</text>
</comment>
<reference evidence="1" key="1">
    <citation type="journal article" date="2022" name="bioRxiv">
        <title>Sequencing and chromosome-scale assembly of the giantPleurodeles waltlgenome.</title>
        <authorList>
            <person name="Brown T."/>
            <person name="Elewa A."/>
            <person name="Iarovenko S."/>
            <person name="Subramanian E."/>
            <person name="Araus A.J."/>
            <person name="Petzold A."/>
            <person name="Susuki M."/>
            <person name="Suzuki K.-i.T."/>
            <person name="Hayashi T."/>
            <person name="Toyoda A."/>
            <person name="Oliveira C."/>
            <person name="Osipova E."/>
            <person name="Leigh N.D."/>
            <person name="Simon A."/>
            <person name="Yun M.H."/>
        </authorList>
    </citation>
    <scope>NUCLEOTIDE SEQUENCE</scope>
    <source>
        <strain evidence="1">20211129_DDA</strain>
        <tissue evidence="1">Liver</tissue>
    </source>
</reference>
<dbReference type="AlphaFoldDB" id="A0AAV7S6D8"/>
<keyword evidence="2" id="KW-1185">Reference proteome</keyword>